<keyword evidence="2" id="KW-1185">Reference proteome</keyword>
<dbReference type="Proteomes" id="UP000199622">
    <property type="component" value="Unassembled WGS sequence"/>
</dbReference>
<dbReference type="RefSeq" id="WP_091305260.1">
    <property type="nucleotide sequence ID" value="NZ_FNSO01000003.1"/>
</dbReference>
<sequence>MTIVHGGDCAACDAARAVVAELRTEFDPLDNWDETEVGNGQTTADCAVTLAAIALHRFPIPGAKRPQRSNL</sequence>
<reference evidence="2" key="1">
    <citation type="submission" date="2016-10" db="EMBL/GenBank/DDBJ databases">
        <authorList>
            <person name="Varghese N."/>
            <person name="Submissions S."/>
        </authorList>
    </citation>
    <scope>NUCLEOTIDE SEQUENCE [LARGE SCALE GENOMIC DNA]</scope>
    <source>
        <strain evidence="2">DSM 44544</strain>
    </source>
</reference>
<evidence type="ECO:0000313" key="2">
    <source>
        <dbReference type="Proteomes" id="UP000199622"/>
    </source>
</evidence>
<accession>A0A1H4JAJ5</accession>
<dbReference type="AlphaFoldDB" id="A0A1H4JAJ5"/>
<gene>
    <name evidence="1" type="ORF">SAMN04489727_1703</name>
</gene>
<dbReference type="OrthoDB" id="3700100at2"/>
<organism evidence="1 2">
    <name type="scientific">Amycolatopsis tolypomycina</name>
    <dbReference type="NCBI Taxonomy" id="208445"/>
    <lineage>
        <taxon>Bacteria</taxon>
        <taxon>Bacillati</taxon>
        <taxon>Actinomycetota</taxon>
        <taxon>Actinomycetes</taxon>
        <taxon>Pseudonocardiales</taxon>
        <taxon>Pseudonocardiaceae</taxon>
        <taxon>Amycolatopsis</taxon>
    </lineage>
</organism>
<protein>
    <submittedName>
        <fullName evidence="1">Uncharacterized protein</fullName>
    </submittedName>
</protein>
<dbReference type="STRING" id="208445.SAMN04489727_1703"/>
<evidence type="ECO:0000313" key="1">
    <source>
        <dbReference type="EMBL" id="SEB43330.1"/>
    </source>
</evidence>
<name>A0A1H4JAJ5_9PSEU</name>
<proteinExistence type="predicted"/>
<dbReference type="EMBL" id="FNSO01000003">
    <property type="protein sequence ID" value="SEB43330.1"/>
    <property type="molecule type" value="Genomic_DNA"/>
</dbReference>